<organism evidence="1 2">
    <name type="scientific">Demequina activiva</name>
    <dbReference type="NCBI Taxonomy" id="1582364"/>
    <lineage>
        <taxon>Bacteria</taxon>
        <taxon>Bacillati</taxon>
        <taxon>Actinomycetota</taxon>
        <taxon>Actinomycetes</taxon>
        <taxon>Micrococcales</taxon>
        <taxon>Demequinaceae</taxon>
        <taxon>Demequina</taxon>
    </lineage>
</organism>
<evidence type="ECO:0000313" key="1">
    <source>
        <dbReference type="EMBL" id="GIG54034.1"/>
    </source>
</evidence>
<proteinExistence type="predicted"/>
<name>A0A919Q101_9MICO</name>
<dbReference type="Pfam" id="PF10094">
    <property type="entry name" value="DUF2332"/>
    <property type="match status" value="1"/>
</dbReference>
<comment type="caution">
    <text evidence="1">The sequence shown here is derived from an EMBL/GenBank/DDBJ whole genome shotgun (WGS) entry which is preliminary data.</text>
</comment>
<dbReference type="AlphaFoldDB" id="A0A919Q101"/>
<reference evidence="1" key="1">
    <citation type="submission" date="2021-01" db="EMBL/GenBank/DDBJ databases">
        <title>Whole genome shotgun sequence of Demequina activiva NBRC 110675.</title>
        <authorList>
            <person name="Komaki H."/>
            <person name="Tamura T."/>
        </authorList>
    </citation>
    <scope>NUCLEOTIDE SEQUENCE</scope>
    <source>
        <strain evidence="1">NBRC 110675</strain>
    </source>
</reference>
<sequence length="341" mass="36502">MGTIDWSAADRADLDQVAAEVRRWADAASDSPLYRALALGIAQDPELLRVVARIDNVPPLNLLFGAVRLTTSPADALAAWYPHLTSPAREAGADAVAAFRDHVLAREDALLAIAQSHRTQTNEVGRAAVLLPWLPRDRGAVHAIDLGASAGLNLLLDRFAYRYRGAEGDTRIGGGVLELECDDRGGFDLPARVPELATRTGIDLSPVDATDPAAAAWLEALVWPEHLDRLARLRAAIALRRSTEVRMVAGDAATALTEVVATLPPGPVVVWHTIALYQADAAVRADIDAAVDEATRHRDVTRVGLEPVAEHPAAAVRVGPSFDRGETVAIAHPHGRWIDRA</sequence>
<protein>
    <recommendedName>
        <fullName evidence="3">DUF2332 domain-containing protein</fullName>
    </recommendedName>
</protein>
<keyword evidence="2" id="KW-1185">Reference proteome</keyword>
<evidence type="ECO:0008006" key="3">
    <source>
        <dbReference type="Google" id="ProtNLM"/>
    </source>
</evidence>
<dbReference type="InterPro" id="IPR011200">
    <property type="entry name" value="UCP012608"/>
</dbReference>
<dbReference type="RefSeq" id="WP_203653501.1">
    <property type="nucleotide sequence ID" value="NZ_BONR01000001.1"/>
</dbReference>
<gene>
    <name evidence="1" type="ORF">Dac01nite_07860</name>
</gene>
<dbReference type="EMBL" id="BONR01000001">
    <property type="protein sequence ID" value="GIG54034.1"/>
    <property type="molecule type" value="Genomic_DNA"/>
</dbReference>
<accession>A0A919Q101</accession>
<evidence type="ECO:0000313" key="2">
    <source>
        <dbReference type="Proteomes" id="UP000652354"/>
    </source>
</evidence>
<dbReference type="Proteomes" id="UP000652354">
    <property type="component" value="Unassembled WGS sequence"/>
</dbReference>